<organism evidence="2 3">
    <name type="scientific">Deinococcus sedimenti</name>
    <dbReference type="NCBI Taxonomy" id="1867090"/>
    <lineage>
        <taxon>Bacteria</taxon>
        <taxon>Thermotogati</taxon>
        <taxon>Deinococcota</taxon>
        <taxon>Deinococci</taxon>
        <taxon>Deinococcales</taxon>
        <taxon>Deinococcaceae</taxon>
        <taxon>Deinococcus</taxon>
    </lineage>
</organism>
<feature type="domain" description="Glycosyltransferase subfamily 4-like N-terminal" evidence="1">
    <location>
        <begin position="39"/>
        <end position="191"/>
    </location>
</feature>
<keyword evidence="3" id="KW-1185">Reference proteome</keyword>
<gene>
    <name evidence="2" type="ORF">GCM10008960_03900</name>
</gene>
<dbReference type="Pfam" id="PF13692">
    <property type="entry name" value="Glyco_trans_1_4"/>
    <property type="match status" value="1"/>
</dbReference>
<name>A0ABQ2RYD9_9DEIO</name>
<protein>
    <submittedName>
        <fullName evidence="2">LPS biosynthesis protein</fullName>
    </submittedName>
</protein>
<reference evidence="3" key="1">
    <citation type="journal article" date="2019" name="Int. J. Syst. Evol. Microbiol.">
        <title>The Global Catalogue of Microorganisms (GCM) 10K type strain sequencing project: providing services to taxonomists for standard genome sequencing and annotation.</title>
        <authorList>
            <consortium name="The Broad Institute Genomics Platform"/>
            <consortium name="The Broad Institute Genome Sequencing Center for Infectious Disease"/>
            <person name="Wu L."/>
            <person name="Ma J."/>
        </authorList>
    </citation>
    <scope>NUCLEOTIDE SEQUENCE [LARGE SCALE GENOMIC DNA]</scope>
    <source>
        <strain evidence="3">JCM 31405</strain>
    </source>
</reference>
<accession>A0ABQ2RYD9</accession>
<dbReference type="Pfam" id="PF13439">
    <property type="entry name" value="Glyco_transf_4"/>
    <property type="match status" value="1"/>
</dbReference>
<comment type="caution">
    <text evidence="2">The sequence shown here is derived from an EMBL/GenBank/DDBJ whole genome shotgun (WGS) entry which is preliminary data.</text>
</comment>
<dbReference type="PANTHER" id="PTHR12526">
    <property type="entry name" value="GLYCOSYLTRANSFERASE"/>
    <property type="match status" value="1"/>
</dbReference>
<dbReference type="EMBL" id="BMQN01000001">
    <property type="protein sequence ID" value="GGR80230.1"/>
    <property type="molecule type" value="Genomic_DNA"/>
</dbReference>
<dbReference type="PANTHER" id="PTHR12526:SF634">
    <property type="entry name" value="BLL3361 PROTEIN"/>
    <property type="match status" value="1"/>
</dbReference>
<proteinExistence type="predicted"/>
<evidence type="ECO:0000259" key="1">
    <source>
        <dbReference type="Pfam" id="PF13439"/>
    </source>
</evidence>
<evidence type="ECO:0000313" key="3">
    <source>
        <dbReference type="Proteomes" id="UP000644548"/>
    </source>
</evidence>
<dbReference type="SUPFAM" id="SSF53756">
    <property type="entry name" value="UDP-Glycosyltransferase/glycogen phosphorylase"/>
    <property type="match status" value="1"/>
</dbReference>
<sequence length="387" mass="43577">MSDGPHYHDRMMLDPVQSDSAPPARLRVAVLTDAPRVAGSELWLLDVLPRLRPDGIRSTVFLRVEEKLDGLAERFEAQGVAVHRYEHLRDLPDLSRDFDLRIVQGWTPGTYRTLLPALRPPRMVISHDQLDFHYPQPLRLTYRETYPWTKAAPFRQADRLVTVSEWAGAFMRRDMRLRDVQVVTNGVKVDRFRPATPEDRAALRAEFGFTRFTVLVPGRFAPEKNQWASVRAARHAPDLDFVFAGDMDSSVGKLVQGYAARLGLRNVRFLGRRWDMPELYRAADALLQPTLAENQSLVTLEAMASGLPVVTTDIPAQVELVQDGVTGLTVPAQPDVLARALHALAAHPDRTRELGRAAREFVLSRHTLEHTVAKVRDVLLNAPVPHA</sequence>
<dbReference type="InterPro" id="IPR028098">
    <property type="entry name" value="Glyco_trans_4-like_N"/>
</dbReference>
<dbReference type="Proteomes" id="UP000644548">
    <property type="component" value="Unassembled WGS sequence"/>
</dbReference>
<dbReference type="CDD" id="cd03801">
    <property type="entry name" value="GT4_PimA-like"/>
    <property type="match status" value="1"/>
</dbReference>
<evidence type="ECO:0000313" key="2">
    <source>
        <dbReference type="EMBL" id="GGR80230.1"/>
    </source>
</evidence>
<dbReference type="Gene3D" id="3.40.50.2000">
    <property type="entry name" value="Glycogen Phosphorylase B"/>
    <property type="match status" value="2"/>
</dbReference>